<dbReference type="Proteomes" id="UP000094526">
    <property type="component" value="Unassembled WGS sequence"/>
</dbReference>
<evidence type="ECO:0000313" key="3">
    <source>
        <dbReference type="Proteomes" id="UP000094526"/>
    </source>
</evidence>
<evidence type="ECO:0000313" key="2">
    <source>
        <dbReference type="EMBL" id="OCT45075.1"/>
    </source>
</evidence>
<organism evidence="2 3">
    <name type="scientific">Cladophialophora carrionii</name>
    <dbReference type="NCBI Taxonomy" id="86049"/>
    <lineage>
        <taxon>Eukaryota</taxon>
        <taxon>Fungi</taxon>
        <taxon>Dikarya</taxon>
        <taxon>Ascomycota</taxon>
        <taxon>Pezizomycotina</taxon>
        <taxon>Eurotiomycetes</taxon>
        <taxon>Chaetothyriomycetidae</taxon>
        <taxon>Chaetothyriales</taxon>
        <taxon>Herpotrichiellaceae</taxon>
        <taxon>Cladophialophora</taxon>
    </lineage>
</organism>
<sequence length="215" mass="23128">MGSIANKMDLPSTHKVAVLFVRVSRESVVAISIWQLDIWDRQGRFSATKASAESSRSDPRSHQTPSSWEPASAWPGYVASAVSVSAVAQMARKADASQSSARDSGTRGHSPSMQSSRRDISFPVPEDVPNESIAPILCGGLEKVLQADIDNEQVTAYKAITSAQVVPGRRIVISGAGGGVGALGVILRLKHGVSCDRDRHRRFREEEGGLFEFGR</sequence>
<dbReference type="EMBL" id="LGRB01000020">
    <property type="protein sequence ID" value="OCT45075.1"/>
    <property type="molecule type" value="Genomic_DNA"/>
</dbReference>
<feature type="compositionally biased region" description="Polar residues" evidence="1">
    <location>
        <begin position="96"/>
        <end position="115"/>
    </location>
</feature>
<dbReference type="AlphaFoldDB" id="A0A1C1C967"/>
<keyword evidence="3" id="KW-1185">Reference proteome</keyword>
<feature type="region of interest" description="Disordered" evidence="1">
    <location>
        <begin position="93"/>
        <end position="124"/>
    </location>
</feature>
<proteinExistence type="predicted"/>
<dbReference type="Gene3D" id="3.90.180.10">
    <property type="entry name" value="Medium-chain alcohol dehydrogenases, catalytic domain"/>
    <property type="match status" value="1"/>
</dbReference>
<protein>
    <submittedName>
        <fullName evidence="2">Uncharacterized protein</fullName>
    </submittedName>
</protein>
<name>A0A1C1C967_9EURO</name>
<reference evidence="3" key="1">
    <citation type="submission" date="2015-07" db="EMBL/GenBank/DDBJ databases">
        <authorList>
            <person name="Teixeira M.M."/>
            <person name="Souza R.C."/>
            <person name="Almeida L.G."/>
            <person name="Vicente V.A."/>
            <person name="de Hoog S."/>
            <person name="Bocca A.L."/>
            <person name="de Almeida S.R."/>
            <person name="Vasconcelos A.T."/>
            <person name="Felipe M.S."/>
        </authorList>
    </citation>
    <scope>NUCLEOTIDE SEQUENCE [LARGE SCALE GENOMIC DNA]</scope>
    <source>
        <strain evidence="3">KSF</strain>
    </source>
</reference>
<dbReference type="InterPro" id="IPR036291">
    <property type="entry name" value="NAD(P)-bd_dom_sf"/>
</dbReference>
<accession>A0A1C1C967</accession>
<comment type="caution">
    <text evidence="2">The sequence shown here is derived from an EMBL/GenBank/DDBJ whole genome shotgun (WGS) entry which is preliminary data.</text>
</comment>
<feature type="region of interest" description="Disordered" evidence="1">
    <location>
        <begin position="49"/>
        <end position="71"/>
    </location>
</feature>
<evidence type="ECO:0000256" key="1">
    <source>
        <dbReference type="SAM" id="MobiDB-lite"/>
    </source>
</evidence>
<dbReference type="VEuPathDB" id="FungiDB:CLCR_06198"/>
<gene>
    <name evidence="2" type="ORF">CLCR_06198</name>
</gene>
<dbReference type="Gene3D" id="3.40.50.720">
    <property type="entry name" value="NAD(P)-binding Rossmann-like Domain"/>
    <property type="match status" value="1"/>
</dbReference>
<dbReference type="STRING" id="86049.A0A1C1C967"/>
<dbReference type="SUPFAM" id="SSF51735">
    <property type="entry name" value="NAD(P)-binding Rossmann-fold domains"/>
    <property type="match status" value="1"/>
</dbReference>